<dbReference type="Gene3D" id="3.30.70.270">
    <property type="match status" value="1"/>
</dbReference>
<feature type="domain" description="GGDEF" evidence="3">
    <location>
        <begin position="386"/>
        <end position="521"/>
    </location>
</feature>
<dbReference type="InterPro" id="IPR043128">
    <property type="entry name" value="Rev_trsase/Diguanyl_cyclase"/>
</dbReference>
<feature type="compositionally biased region" description="Polar residues" evidence="1">
    <location>
        <begin position="536"/>
        <end position="546"/>
    </location>
</feature>
<accession>A0ABU3NQI2</accession>
<keyword evidence="2" id="KW-0812">Transmembrane</keyword>
<evidence type="ECO:0000259" key="3">
    <source>
        <dbReference type="PROSITE" id="PS50887"/>
    </source>
</evidence>
<dbReference type="RefSeq" id="WP_315625781.1">
    <property type="nucleotide sequence ID" value="NZ_JAUHMF010000002.1"/>
</dbReference>
<dbReference type="InterPro" id="IPR050469">
    <property type="entry name" value="Diguanylate_Cyclase"/>
</dbReference>
<feature type="compositionally biased region" description="Basic and acidic residues" evidence="1">
    <location>
        <begin position="510"/>
        <end position="529"/>
    </location>
</feature>
<dbReference type="InterPro" id="IPR000160">
    <property type="entry name" value="GGDEF_dom"/>
</dbReference>
<evidence type="ECO:0000256" key="2">
    <source>
        <dbReference type="SAM" id="Phobius"/>
    </source>
</evidence>
<dbReference type="Pfam" id="PF13185">
    <property type="entry name" value="GAF_2"/>
    <property type="match status" value="1"/>
</dbReference>
<gene>
    <name evidence="4" type="ORF">QYE77_12570</name>
</gene>
<dbReference type="PANTHER" id="PTHR45138">
    <property type="entry name" value="REGULATORY COMPONENTS OF SENSORY TRANSDUCTION SYSTEM"/>
    <property type="match status" value="1"/>
</dbReference>
<keyword evidence="2" id="KW-0472">Membrane</keyword>
<keyword evidence="5" id="KW-1185">Reference proteome</keyword>
<protein>
    <submittedName>
        <fullName evidence="4">Sensor domain-containing diguanylate cyclase</fullName>
        <ecNumber evidence="4">2.7.7.65</ecNumber>
    </submittedName>
</protein>
<feature type="transmembrane region" description="Helical" evidence="2">
    <location>
        <begin position="109"/>
        <end position="126"/>
    </location>
</feature>
<dbReference type="PANTHER" id="PTHR45138:SF9">
    <property type="entry name" value="DIGUANYLATE CYCLASE DGCM-RELATED"/>
    <property type="match status" value="1"/>
</dbReference>
<dbReference type="CDD" id="cd01949">
    <property type="entry name" value="GGDEF"/>
    <property type="match status" value="1"/>
</dbReference>
<sequence length="546" mass="61256">MAPRLPFILKFLDRFPNSQEAYPVWPAVATALMLNAVLVGYALFTPLPWLSRQISLLFGLIGIAITTWALFYFLRSPQSKPKRLINYLGLIGSGVAILLAFGLHNYLMPGYTTVLGIILITLTAVVHGRKATYGLFAAVTLAATGLYLLGWLEAHTLWQEATLFFLTSALLAETTLRLRQSYLQQMNHLNILNRAARALASTIEYRQVINLACSLVLESLPADSYFLGLLYQDKLRIELIYDLGEYFPPTEVTLDNRLSAHVIRHAQPLLIRDMESERYKYKQKQGVEYVGLQRMSQSWLGVPMSVGGKVIGVIVVASYRKNAFSNKDIWLLENLAQLVAMAIDNARHHQQVEERSQLDSLTQVLNHNAFLEALERALAQARSTGSPVSLIMLDVDYFKEFNDSFGHLIGDQVLKLIIETIRQHIKRTDWVGRWGGEEFAIALPNATGAQAYRVAQRIRETLGQATFTDRMGNSVKPPTVSQGIAVFPDEADEAYALIDLADQRLYKAKSRGRDQVEPDAAFWERKTDSGDEALSAEQTTYLQTEG</sequence>
<dbReference type="InterPro" id="IPR003018">
    <property type="entry name" value="GAF"/>
</dbReference>
<keyword evidence="2" id="KW-1133">Transmembrane helix</keyword>
<feature type="transmembrane region" description="Helical" evidence="2">
    <location>
        <begin position="50"/>
        <end position="72"/>
    </location>
</feature>
<keyword evidence="4" id="KW-0808">Transferase</keyword>
<reference evidence="4 5" key="1">
    <citation type="submission" date="2023-07" db="EMBL/GenBank/DDBJ databases">
        <title>Novel species of Thermanaerothrix with wide hydrolytic capabilities.</title>
        <authorList>
            <person name="Zayulina K.S."/>
            <person name="Podosokorskaya O.A."/>
            <person name="Elcheninov A.G."/>
        </authorList>
    </citation>
    <scope>NUCLEOTIDE SEQUENCE [LARGE SCALE GENOMIC DNA]</scope>
    <source>
        <strain evidence="4 5">4228-RoL</strain>
    </source>
</reference>
<comment type="caution">
    <text evidence="4">The sequence shown here is derived from an EMBL/GenBank/DDBJ whole genome shotgun (WGS) entry which is preliminary data.</text>
</comment>
<dbReference type="NCBIfam" id="TIGR00254">
    <property type="entry name" value="GGDEF"/>
    <property type="match status" value="1"/>
</dbReference>
<dbReference type="SMART" id="SM00065">
    <property type="entry name" value="GAF"/>
    <property type="match status" value="1"/>
</dbReference>
<dbReference type="SMART" id="SM00267">
    <property type="entry name" value="GGDEF"/>
    <property type="match status" value="1"/>
</dbReference>
<dbReference type="Proteomes" id="UP001254165">
    <property type="component" value="Unassembled WGS sequence"/>
</dbReference>
<evidence type="ECO:0000256" key="1">
    <source>
        <dbReference type="SAM" id="MobiDB-lite"/>
    </source>
</evidence>
<dbReference type="SUPFAM" id="SSF55781">
    <property type="entry name" value="GAF domain-like"/>
    <property type="match status" value="1"/>
</dbReference>
<dbReference type="GO" id="GO:0052621">
    <property type="term" value="F:diguanylate cyclase activity"/>
    <property type="evidence" value="ECO:0007669"/>
    <property type="project" value="UniProtKB-EC"/>
</dbReference>
<feature type="transmembrane region" description="Helical" evidence="2">
    <location>
        <begin position="21"/>
        <end position="44"/>
    </location>
</feature>
<organism evidence="4 5">
    <name type="scientific">Thermanaerothrix solaris</name>
    <dbReference type="NCBI Taxonomy" id="3058434"/>
    <lineage>
        <taxon>Bacteria</taxon>
        <taxon>Bacillati</taxon>
        <taxon>Chloroflexota</taxon>
        <taxon>Anaerolineae</taxon>
        <taxon>Anaerolineales</taxon>
        <taxon>Anaerolineaceae</taxon>
        <taxon>Thermanaerothrix</taxon>
    </lineage>
</organism>
<feature type="transmembrane region" description="Helical" evidence="2">
    <location>
        <begin position="84"/>
        <end position="103"/>
    </location>
</feature>
<dbReference type="InterPro" id="IPR029016">
    <property type="entry name" value="GAF-like_dom_sf"/>
</dbReference>
<evidence type="ECO:0000313" key="5">
    <source>
        <dbReference type="Proteomes" id="UP001254165"/>
    </source>
</evidence>
<proteinExistence type="predicted"/>
<name>A0ABU3NQI2_9CHLR</name>
<dbReference type="Gene3D" id="3.30.450.40">
    <property type="match status" value="1"/>
</dbReference>
<keyword evidence="4" id="KW-0548">Nucleotidyltransferase</keyword>
<feature type="transmembrane region" description="Helical" evidence="2">
    <location>
        <begin position="133"/>
        <end position="151"/>
    </location>
</feature>
<dbReference type="SUPFAM" id="SSF55073">
    <property type="entry name" value="Nucleotide cyclase"/>
    <property type="match status" value="1"/>
</dbReference>
<dbReference type="Pfam" id="PF00990">
    <property type="entry name" value="GGDEF"/>
    <property type="match status" value="1"/>
</dbReference>
<dbReference type="InterPro" id="IPR029787">
    <property type="entry name" value="Nucleotide_cyclase"/>
</dbReference>
<dbReference type="EMBL" id="JAUHMF010000002">
    <property type="protein sequence ID" value="MDT8899099.1"/>
    <property type="molecule type" value="Genomic_DNA"/>
</dbReference>
<dbReference type="EC" id="2.7.7.65" evidence="4"/>
<evidence type="ECO:0000313" key="4">
    <source>
        <dbReference type="EMBL" id="MDT8899099.1"/>
    </source>
</evidence>
<feature type="region of interest" description="Disordered" evidence="1">
    <location>
        <begin position="510"/>
        <end position="546"/>
    </location>
</feature>
<dbReference type="PROSITE" id="PS50887">
    <property type="entry name" value="GGDEF"/>
    <property type="match status" value="1"/>
</dbReference>